<keyword evidence="4 8" id="KW-0975">Bacterial flagellum</keyword>
<dbReference type="Pfam" id="PF00460">
    <property type="entry name" value="Flg_bb_rod"/>
    <property type="match status" value="1"/>
</dbReference>
<dbReference type="AlphaFoldDB" id="A0A1X7ANN4"/>
<evidence type="ECO:0000256" key="1">
    <source>
        <dbReference type="ARBA" id="ARBA00004117"/>
    </source>
</evidence>
<dbReference type="InterPro" id="IPR037925">
    <property type="entry name" value="FlgE/F/G-like"/>
</dbReference>
<evidence type="ECO:0000259" key="9">
    <source>
        <dbReference type="Pfam" id="PF00460"/>
    </source>
</evidence>
<evidence type="ECO:0000256" key="5">
    <source>
        <dbReference type="ARBA" id="ARBA00025933"/>
    </source>
</evidence>
<evidence type="ECO:0000256" key="7">
    <source>
        <dbReference type="NCBIfam" id="TIGR02488"/>
    </source>
</evidence>
<evidence type="ECO:0000256" key="8">
    <source>
        <dbReference type="RuleBase" id="RU362116"/>
    </source>
</evidence>
<evidence type="ECO:0000313" key="12">
    <source>
        <dbReference type="EMBL" id="SMA49875.1"/>
    </source>
</evidence>
<dbReference type="SUPFAM" id="SSF117143">
    <property type="entry name" value="Flagellar hook protein flgE"/>
    <property type="match status" value="1"/>
</dbReference>
<organism evidence="12 13">
    <name type="scientific">Parendozoicomonas haliclonae</name>
    <dbReference type="NCBI Taxonomy" id="1960125"/>
    <lineage>
        <taxon>Bacteria</taxon>
        <taxon>Pseudomonadati</taxon>
        <taxon>Pseudomonadota</taxon>
        <taxon>Gammaproteobacteria</taxon>
        <taxon>Oceanospirillales</taxon>
        <taxon>Endozoicomonadaceae</taxon>
        <taxon>Parendozoicomonas</taxon>
    </lineage>
</organism>
<evidence type="ECO:0000256" key="3">
    <source>
        <dbReference type="ARBA" id="ARBA00017948"/>
    </source>
</evidence>
<protein>
    <recommendedName>
        <fullName evidence="3 7">Flagellar basal-body rod protein FlgG</fullName>
    </recommendedName>
    <alternativeName>
        <fullName evidence="6 8">Distal rod protein</fullName>
    </alternativeName>
</protein>
<evidence type="ECO:0000256" key="2">
    <source>
        <dbReference type="ARBA" id="ARBA00009677"/>
    </source>
</evidence>
<keyword evidence="12" id="KW-0966">Cell projection</keyword>
<name>A0A1X7ANN4_9GAMM</name>
<dbReference type="Pfam" id="PF06429">
    <property type="entry name" value="Flg_bbr_C"/>
    <property type="match status" value="1"/>
</dbReference>
<dbReference type="PANTHER" id="PTHR30435">
    <property type="entry name" value="FLAGELLAR PROTEIN"/>
    <property type="match status" value="1"/>
</dbReference>
<dbReference type="PROSITE" id="PS00588">
    <property type="entry name" value="FLAGELLA_BB_ROD"/>
    <property type="match status" value="1"/>
</dbReference>
<reference evidence="12 13" key="1">
    <citation type="submission" date="2017-03" db="EMBL/GenBank/DDBJ databases">
        <authorList>
            <person name="Afonso C.L."/>
            <person name="Miller P.J."/>
            <person name="Scott M.A."/>
            <person name="Spackman E."/>
            <person name="Goraichik I."/>
            <person name="Dimitrov K.M."/>
            <person name="Suarez D.L."/>
            <person name="Swayne D.E."/>
        </authorList>
    </citation>
    <scope>NUCLEOTIDE SEQUENCE [LARGE SCALE GENOMIC DNA]</scope>
    <source>
        <strain evidence="12">SB41UT1</strain>
    </source>
</reference>
<sequence length="253" mass="27337">MIEALYIAATGMHAEQRQLDVIANNMANLNTSAYKKERASFDSLIALGNTSSPVLSVETKGMGSTVSHVERTFTPGDLKNTGNPYDLAISGEGFFEVLLPDGSVAFTRDGSFKTDENGLLTTRHGYSLAQQFRIPPDARAITVSERGEITADLGNGQEDTLGTLELARFTSNSSLQSLGNNLFLATEQSGTPFFSVPGENGTGLVQQNHIETSNVDLVEELMNLTVAQRAYEVNSQVIKAADEIMRINNSLRV</sequence>
<dbReference type="InterPro" id="IPR019776">
    <property type="entry name" value="Flagellar_basal_body_rod_CS"/>
</dbReference>
<dbReference type="RefSeq" id="WP_087112321.1">
    <property type="nucleotide sequence ID" value="NZ_CBCSCN010000011.1"/>
</dbReference>
<dbReference type="Proteomes" id="UP000196573">
    <property type="component" value="Unassembled WGS sequence"/>
</dbReference>
<keyword evidence="13" id="KW-1185">Reference proteome</keyword>
<evidence type="ECO:0000256" key="6">
    <source>
        <dbReference type="ARBA" id="ARBA00032912"/>
    </source>
</evidence>
<dbReference type="GO" id="GO:0009426">
    <property type="term" value="C:bacterial-type flagellum basal body, distal rod"/>
    <property type="evidence" value="ECO:0007669"/>
    <property type="project" value="UniProtKB-UniRule"/>
</dbReference>
<comment type="subunit">
    <text evidence="5 8">The basal body constitutes a major portion of the flagellar organelle and consists of four rings (L,P,S, and M) mounted on a central rod. The rod consists of about 26 subunits of FlgG in the distal portion, and FlgB, FlgC and FlgF are thought to build up the proximal portion of the rod with about 6 subunits each.</text>
</comment>
<accession>A0A1X7ANN4</accession>
<dbReference type="OrthoDB" id="9804559at2"/>
<dbReference type="Pfam" id="PF22692">
    <property type="entry name" value="LlgE_F_G_D1"/>
    <property type="match status" value="1"/>
</dbReference>
<dbReference type="InterPro" id="IPR012834">
    <property type="entry name" value="FlgG_G_neg"/>
</dbReference>
<feature type="domain" description="Flagellar basal-body/hook protein C-terminal" evidence="10">
    <location>
        <begin position="206"/>
        <end position="246"/>
    </location>
</feature>
<evidence type="ECO:0000259" key="10">
    <source>
        <dbReference type="Pfam" id="PF06429"/>
    </source>
</evidence>
<dbReference type="EMBL" id="FWPT01000009">
    <property type="protein sequence ID" value="SMA49875.1"/>
    <property type="molecule type" value="Genomic_DNA"/>
</dbReference>
<dbReference type="NCBIfam" id="TIGR03506">
    <property type="entry name" value="FlgEFG_subfam"/>
    <property type="match status" value="2"/>
</dbReference>
<dbReference type="InterPro" id="IPR010930">
    <property type="entry name" value="Flg_bb/hook_C_dom"/>
</dbReference>
<evidence type="ECO:0000259" key="11">
    <source>
        <dbReference type="Pfam" id="PF22692"/>
    </source>
</evidence>
<evidence type="ECO:0000256" key="4">
    <source>
        <dbReference type="ARBA" id="ARBA00023143"/>
    </source>
</evidence>
<dbReference type="NCBIfam" id="TIGR02488">
    <property type="entry name" value="flgG_G_neg"/>
    <property type="match status" value="1"/>
</dbReference>
<feature type="domain" description="Flagellar hook protein FlgE/F/G-like D1" evidence="11">
    <location>
        <begin position="88"/>
        <end position="151"/>
    </location>
</feature>
<gene>
    <name evidence="12" type="primary">flgG_4</name>
    <name evidence="12" type="ORF">EHSB41UT_03666</name>
</gene>
<keyword evidence="12" id="KW-0282">Flagellum</keyword>
<feature type="domain" description="Flagellar basal body rod protein N-terminal" evidence="9">
    <location>
        <begin position="5"/>
        <end position="35"/>
    </location>
</feature>
<dbReference type="PANTHER" id="PTHR30435:SF19">
    <property type="entry name" value="FLAGELLAR BASAL-BODY ROD PROTEIN FLGG"/>
    <property type="match status" value="1"/>
</dbReference>
<evidence type="ECO:0000313" key="13">
    <source>
        <dbReference type="Proteomes" id="UP000196573"/>
    </source>
</evidence>
<dbReference type="InterPro" id="IPR053967">
    <property type="entry name" value="LlgE_F_G-like_D1"/>
</dbReference>
<comment type="subcellular location">
    <subcellularLocation>
        <location evidence="1 8">Bacterial flagellum basal body</location>
    </subcellularLocation>
</comment>
<comment type="similarity">
    <text evidence="2 8">Belongs to the flagella basal body rod proteins family.</text>
</comment>
<dbReference type="InterPro" id="IPR001444">
    <property type="entry name" value="Flag_bb_rod_N"/>
</dbReference>
<proteinExistence type="inferred from homology"/>
<dbReference type="GO" id="GO:0071978">
    <property type="term" value="P:bacterial-type flagellum-dependent swarming motility"/>
    <property type="evidence" value="ECO:0007669"/>
    <property type="project" value="TreeGrafter"/>
</dbReference>
<dbReference type="InterPro" id="IPR020013">
    <property type="entry name" value="Flagellar_FlgE/F/G"/>
</dbReference>
<keyword evidence="12" id="KW-0969">Cilium</keyword>